<evidence type="ECO:0000259" key="2">
    <source>
        <dbReference type="Pfam" id="PF03364"/>
    </source>
</evidence>
<feature type="domain" description="Coenzyme Q-binding protein COQ10 START" evidence="2">
    <location>
        <begin position="10"/>
        <end position="128"/>
    </location>
</feature>
<dbReference type="RefSeq" id="WP_344664160.1">
    <property type="nucleotide sequence ID" value="NZ_BAAAQN010000004.1"/>
</dbReference>
<organism evidence="3 4">
    <name type="scientific">Catenulispora yoronensis</name>
    <dbReference type="NCBI Taxonomy" id="450799"/>
    <lineage>
        <taxon>Bacteria</taxon>
        <taxon>Bacillati</taxon>
        <taxon>Actinomycetota</taxon>
        <taxon>Actinomycetes</taxon>
        <taxon>Catenulisporales</taxon>
        <taxon>Catenulisporaceae</taxon>
        <taxon>Catenulispora</taxon>
    </lineage>
</organism>
<dbReference type="Proteomes" id="UP001500751">
    <property type="component" value="Unassembled WGS sequence"/>
</dbReference>
<protein>
    <submittedName>
        <fullName evidence="3">SRPBCC family protein</fullName>
    </submittedName>
</protein>
<comment type="caution">
    <text evidence="3">The sequence shown here is derived from an EMBL/GenBank/DDBJ whole genome shotgun (WGS) entry which is preliminary data.</text>
</comment>
<evidence type="ECO:0000313" key="4">
    <source>
        <dbReference type="Proteomes" id="UP001500751"/>
    </source>
</evidence>
<evidence type="ECO:0000313" key="3">
    <source>
        <dbReference type="EMBL" id="GAA2015594.1"/>
    </source>
</evidence>
<keyword evidence="4" id="KW-1185">Reference proteome</keyword>
<feature type="region of interest" description="Disordered" evidence="1">
    <location>
        <begin position="142"/>
        <end position="166"/>
    </location>
</feature>
<proteinExistence type="predicted"/>
<dbReference type="Pfam" id="PF03364">
    <property type="entry name" value="Polyketide_cyc"/>
    <property type="match status" value="1"/>
</dbReference>
<dbReference type="InterPro" id="IPR023393">
    <property type="entry name" value="START-like_dom_sf"/>
</dbReference>
<gene>
    <name evidence="3" type="ORF">GCM10009839_08590</name>
</gene>
<dbReference type="PANTHER" id="PTHR33824:SF7">
    <property type="entry name" value="POLYKETIDE CYCLASE_DEHYDRASE AND LIPID TRANSPORT SUPERFAMILY PROTEIN"/>
    <property type="match status" value="1"/>
</dbReference>
<dbReference type="CDD" id="cd07817">
    <property type="entry name" value="SRPBCC_8"/>
    <property type="match status" value="1"/>
</dbReference>
<accession>A0ABP5F341</accession>
<dbReference type="PANTHER" id="PTHR33824">
    <property type="entry name" value="POLYKETIDE CYCLASE/DEHYDRASE AND LIPID TRANSPORT SUPERFAMILY PROTEIN"/>
    <property type="match status" value="1"/>
</dbReference>
<dbReference type="InterPro" id="IPR005031">
    <property type="entry name" value="COQ10_START"/>
</dbReference>
<dbReference type="EMBL" id="BAAAQN010000004">
    <property type="protein sequence ID" value="GAA2015594.1"/>
    <property type="molecule type" value="Genomic_DNA"/>
</dbReference>
<dbReference type="Gene3D" id="3.30.530.20">
    <property type="match status" value="1"/>
</dbReference>
<sequence>MSTVEAAVEVDVPISTAYNQWTQFTSFPQFMNGVEEVRQLDDTHNHWVVKVGGVRREFDTEITQQLPDRLICWQTVGGDVRQVGNVGFERLDDEHTRVVVQMEWTPDGLAEKLGSTVGLDTRQVKADVERFKTFIEHRNTETGAWRGEVGPQAPQAREAGFRQDPM</sequence>
<evidence type="ECO:0000256" key="1">
    <source>
        <dbReference type="SAM" id="MobiDB-lite"/>
    </source>
</evidence>
<dbReference type="SUPFAM" id="SSF55961">
    <property type="entry name" value="Bet v1-like"/>
    <property type="match status" value="1"/>
</dbReference>
<reference evidence="4" key="1">
    <citation type="journal article" date="2019" name="Int. J. Syst. Evol. Microbiol.">
        <title>The Global Catalogue of Microorganisms (GCM) 10K type strain sequencing project: providing services to taxonomists for standard genome sequencing and annotation.</title>
        <authorList>
            <consortium name="The Broad Institute Genomics Platform"/>
            <consortium name="The Broad Institute Genome Sequencing Center for Infectious Disease"/>
            <person name="Wu L."/>
            <person name="Ma J."/>
        </authorList>
    </citation>
    <scope>NUCLEOTIDE SEQUENCE [LARGE SCALE GENOMIC DNA]</scope>
    <source>
        <strain evidence="4">JCM 16014</strain>
    </source>
</reference>
<name>A0ABP5F341_9ACTN</name>
<dbReference type="InterPro" id="IPR047137">
    <property type="entry name" value="ORF3"/>
</dbReference>